<organism evidence="1 2">
    <name type="scientific">Stentor coeruleus</name>
    <dbReference type="NCBI Taxonomy" id="5963"/>
    <lineage>
        <taxon>Eukaryota</taxon>
        <taxon>Sar</taxon>
        <taxon>Alveolata</taxon>
        <taxon>Ciliophora</taxon>
        <taxon>Postciliodesmatophora</taxon>
        <taxon>Heterotrichea</taxon>
        <taxon>Heterotrichida</taxon>
        <taxon>Stentoridae</taxon>
        <taxon>Stentor</taxon>
    </lineage>
</organism>
<dbReference type="EMBL" id="MPUH01002238">
    <property type="protein sequence ID" value="OMJ65303.1"/>
    <property type="molecule type" value="Genomic_DNA"/>
</dbReference>
<keyword evidence="2" id="KW-1185">Reference proteome</keyword>
<gene>
    <name evidence="1" type="ORF">SteCoe_38532</name>
</gene>
<accession>A0A1R2AL97</accession>
<protein>
    <submittedName>
        <fullName evidence="1">Uncharacterized protein</fullName>
    </submittedName>
</protein>
<evidence type="ECO:0000313" key="2">
    <source>
        <dbReference type="Proteomes" id="UP000187209"/>
    </source>
</evidence>
<reference evidence="1 2" key="1">
    <citation type="submission" date="2016-11" db="EMBL/GenBank/DDBJ databases">
        <title>The macronuclear genome of Stentor coeruleus: a giant cell with tiny introns.</title>
        <authorList>
            <person name="Slabodnick M."/>
            <person name="Ruby J.G."/>
            <person name="Reiff S.B."/>
            <person name="Swart E.C."/>
            <person name="Gosai S."/>
            <person name="Prabakaran S."/>
            <person name="Witkowska E."/>
            <person name="Larue G.E."/>
            <person name="Fisher S."/>
            <person name="Freeman R.M."/>
            <person name="Gunawardena J."/>
            <person name="Chu W."/>
            <person name="Stover N.A."/>
            <person name="Gregory B.D."/>
            <person name="Nowacki M."/>
            <person name="Derisi J."/>
            <person name="Roy S.W."/>
            <person name="Marshall W.F."/>
            <person name="Sood P."/>
        </authorList>
    </citation>
    <scope>NUCLEOTIDE SEQUENCE [LARGE SCALE GENOMIC DNA]</scope>
    <source>
        <strain evidence="1">WM001</strain>
    </source>
</reference>
<proteinExistence type="predicted"/>
<evidence type="ECO:0000313" key="1">
    <source>
        <dbReference type="EMBL" id="OMJ65303.1"/>
    </source>
</evidence>
<dbReference type="Proteomes" id="UP000187209">
    <property type="component" value="Unassembled WGS sequence"/>
</dbReference>
<name>A0A1R2AL97_9CILI</name>
<dbReference type="AlphaFoldDB" id="A0A1R2AL97"/>
<comment type="caution">
    <text evidence="1">The sequence shown here is derived from an EMBL/GenBank/DDBJ whole genome shotgun (WGS) entry which is preliminary data.</text>
</comment>
<sequence>MNYIFSNESLKFKGLSSKYSLREKLSALKPLKTLHLSLSPIKDNIRKTKIIKQSKALPITTLLEDNGLIFPLLPKGCNKSYSNSPENKLFENVIEYICSPEKNKLLSSQAQNFFQSEKISIKKPLPKIQHNHYRSVELKKSKIKCIQKSNEKEPKIITFIPTAKYSN</sequence>